<evidence type="ECO:0000313" key="12">
    <source>
        <dbReference type="Proteomes" id="UP001219349"/>
    </source>
</evidence>
<dbReference type="InterPro" id="IPR024072">
    <property type="entry name" value="DHFR-like_dom_sf"/>
</dbReference>
<dbReference type="PROSITE" id="PS51330">
    <property type="entry name" value="DHFR_2"/>
    <property type="match status" value="1"/>
</dbReference>
<evidence type="ECO:0000256" key="6">
    <source>
        <dbReference type="ARBA" id="ARBA00023002"/>
    </source>
</evidence>
<dbReference type="InterPro" id="IPR012259">
    <property type="entry name" value="DHFR"/>
</dbReference>
<dbReference type="InterPro" id="IPR001796">
    <property type="entry name" value="DHFR_dom"/>
</dbReference>
<name>A0ABY7SN28_9RHOB</name>
<dbReference type="PRINTS" id="PR00070">
    <property type="entry name" value="DHFR"/>
</dbReference>
<dbReference type="InterPro" id="IPR017925">
    <property type="entry name" value="DHFR_CS"/>
</dbReference>
<keyword evidence="4 8" id="KW-0554">One-carbon metabolism</keyword>
<evidence type="ECO:0000313" key="11">
    <source>
        <dbReference type="EMBL" id="WCR08405.1"/>
    </source>
</evidence>
<dbReference type="CDD" id="cd00209">
    <property type="entry name" value="DHFR"/>
    <property type="match status" value="1"/>
</dbReference>
<keyword evidence="6 8" id="KW-0560">Oxidoreductase</keyword>
<accession>A0ABY7SN28</accession>
<dbReference type="Pfam" id="PF00186">
    <property type="entry name" value="DHFR_1"/>
    <property type="match status" value="1"/>
</dbReference>
<keyword evidence="5 8" id="KW-0521">NADP</keyword>
<proteinExistence type="inferred from homology"/>
<dbReference type="PIRSF" id="PIRSF000194">
    <property type="entry name" value="DHFR"/>
    <property type="match status" value="1"/>
</dbReference>
<comment type="similarity">
    <text evidence="2 8 9">Belongs to the dihydrofolate reductase family.</text>
</comment>
<evidence type="ECO:0000256" key="9">
    <source>
        <dbReference type="RuleBase" id="RU004474"/>
    </source>
</evidence>
<dbReference type="SUPFAM" id="SSF53597">
    <property type="entry name" value="Dihydrofolate reductase-like"/>
    <property type="match status" value="1"/>
</dbReference>
<comment type="pathway">
    <text evidence="1 8">Cofactor biosynthesis; tetrahydrofolate biosynthesis; 5,6,7,8-tetrahydrofolate from 7,8-dihydrofolate: step 1/1.</text>
</comment>
<gene>
    <name evidence="11" type="ORF">JHX87_06205</name>
</gene>
<comment type="function">
    <text evidence="7 8">Key enzyme in folate metabolism. Catalyzes an essential reaction for de novo glycine and purine synthesis, and for DNA precursor synthesis.</text>
</comment>
<dbReference type="PROSITE" id="PS00075">
    <property type="entry name" value="DHFR_1"/>
    <property type="match status" value="1"/>
</dbReference>
<protein>
    <recommendedName>
        <fullName evidence="3 8">Dihydrofolate reductase</fullName>
        <ecNumber evidence="3 8">1.5.1.3</ecNumber>
    </recommendedName>
</protein>
<evidence type="ECO:0000256" key="4">
    <source>
        <dbReference type="ARBA" id="ARBA00022563"/>
    </source>
</evidence>
<dbReference type="PANTHER" id="PTHR48069:SF3">
    <property type="entry name" value="DIHYDROFOLATE REDUCTASE"/>
    <property type="match status" value="1"/>
</dbReference>
<evidence type="ECO:0000256" key="5">
    <source>
        <dbReference type="ARBA" id="ARBA00022857"/>
    </source>
</evidence>
<dbReference type="EC" id="1.5.1.3" evidence="3 8"/>
<dbReference type="EMBL" id="CP067136">
    <property type="protein sequence ID" value="WCR08405.1"/>
    <property type="molecule type" value="Genomic_DNA"/>
</dbReference>
<evidence type="ECO:0000259" key="10">
    <source>
        <dbReference type="PROSITE" id="PS51330"/>
    </source>
</evidence>
<evidence type="ECO:0000256" key="2">
    <source>
        <dbReference type="ARBA" id="ARBA00009539"/>
    </source>
</evidence>
<dbReference type="Gene3D" id="3.40.430.10">
    <property type="entry name" value="Dihydrofolate Reductase, subunit A"/>
    <property type="match status" value="1"/>
</dbReference>
<sequence length="158" mass="17968">MLTLIVARARNGAIGKANRIPWHIPADLKMFQRETLGGALIMGRRTWHSLPVKPLKNRLNIVLSRQADLTDHVFTTASDAIGFCRSQGYHRIYGIGGQAVYQELLPKADRLMLTEVDIEIPDADAFFPDFDESDWTEITRVPIPDTDPRCTLRELIRR</sequence>
<dbReference type="PANTHER" id="PTHR48069">
    <property type="entry name" value="DIHYDROFOLATE REDUCTASE"/>
    <property type="match status" value="1"/>
</dbReference>
<evidence type="ECO:0000256" key="1">
    <source>
        <dbReference type="ARBA" id="ARBA00004903"/>
    </source>
</evidence>
<evidence type="ECO:0000256" key="8">
    <source>
        <dbReference type="PIRNR" id="PIRNR000194"/>
    </source>
</evidence>
<dbReference type="Proteomes" id="UP001219349">
    <property type="component" value="Chromosome"/>
</dbReference>
<keyword evidence="12" id="KW-1185">Reference proteome</keyword>
<evidence type="ECO:0000256" key="7">
    <source>
        <dbReference type="ARBA" id="ARBA00025067"/>
    </source>
</evidence>
<reference evidence="11 12" key="1">
    <citation type="submission" date="2021-01" db="EMBL/GenBank/DDBJ databases">
        <title>Biogeographic distribution of Paracoccus.</title>
        <authorList>
            <person name="Hollensteiner J."/>
            <person name="Leineberger J."/>
            <person name="Brinkhoff T."/>
            <person name="Daniel R."/>
        </authorList>
    </citation>
    <scope>NUCLEOTIDE SEQUENCE [LARGE SCALE GENOMIC DNA]</scope>
    <source>
        <strain evidence="11 12">KCTC 22803</strain>
    </source>
</reference>
<comment type="catalytic activity">
    <reaction evidence="8">
        <text>(6S)-5,6,7,8-tetrahydrofolate + NADP(+) = 7,8-dihydrofolate + NADPH + H(+)</text>
        <dbReference type="Rhea" id="RHEA:15009"/>
        <dbReference type="ChEBI" id="CHEBI:15378"/>
        <dbReference type="ChEBI" id="CHEBI:57451"/>
        <dbReference type="ChEBI" id="CHEBI:57453"/>
        <dbReference type="ChEBI" id="CHEBI:57783"/>
        <dbReference type="ChEBI" id="CHEBI:58349"/>
        <dbReference type="EC" id="1.5.1.3"/>
    </reaction>
</comment>
<dbReference type="RefSeq" id="WP_271883262.1">
    <property type="nucleotide sequence ID" value="NZ_CP067136.1"/>
</dbReference>
<feature type="domain" description="DHFR" evidence="10">
    <location>
        <begin position="1"/>
        <end position="158"/>
    </location>
</feature>
<evidence type="ECO:0000256" key="3">
    <source>
        <dbReference type="ARBA" id="ARBA00012856"/>
    </source>
</evidence>
<organism evidence="11 12">
    <name type="scientific">Paracoccus fistulariae</name>
    <dbReference type="NCBI Taxonomy" id="658446"/>
    <lineage>
        <taxon>Bacteria</taxon>
        <taxon>Pseudomonadati</taxon>
        <taxon>Pseudomonadota</taxon>
        <taxon>Alphaproteobacteria</taxon>
        <taxon>Rhodobacterales</taxon>
        <taxon>Paracoccaceae</taxon>
        <taxon>Paracoccus</taxon>
    </lineage>
</organism>